<dbReference type="SUPFAM" id="SSF102114">
    <property type="entry name" value="Radical SAM enzymes"/>
    <property type="match status" value="1"/>
</dbReference>
<dbReference type="SFLD" id="SFLDG01067">
    <property type="entry name" value="SPASM/twitch_domain_containing"/>
    <property type="match status" value="1"/>
</dbReference>
<dbReference type="InterPro" id="IPR006638">
    <property type="entry name" value="Elp3/MiaA/NifB-like_rSAM"/>
</dbReference>
<dbReference type="InterPro" id="IPR007197">
    <property type="entry name" value="rSAM"/>
</dbReference>
<dbReference type="Gene3D" id="3.20.20.70">
    <property type="entry name" value="Aldolase class I"/>
    <property type="match status" value="1"/>
</dbReference>
<accession>A0ABS5QE46</accession>
<comment type="caution">
    <text evidence="7">The sequence shown here is derived from an EMBL/GenBank/DDBJ whole genome shotgun (WGS) entry which is preliminary data.</text>
</comment>
<protein>
    <submittedName>
        <fullName evidence="7">Radical SAM protein</fullName>
    </submittedName>
</protein>
<dbReference type="Pfam" id="PF04055">
    <property type="entry name" value="Radical_SAM"/>
    <property type="match status" value="1"/>
</dbReference>
<keyword evidence="5" id="KW-0411">Iron-sulfur</keyword>
<name>A0ABS5QE46_9PROT</name>
<proteinExistence type="predicted"/>
<keyword evidence="3" id="KW-0479">Metal-binding</keyword>
<evidence type="ECO:0000256" key="3">
    <source>
        <dbReference type="ARBA" id="ARBA00022723"/>
    </source>
</evidence>
<keyword evidence="2" id="KW-0949">S-adenosyl-L-methionine</keyword>
<reference evidence="7 8" key="1">
    <citation type="submission" date="2021-05" db="EMBL/GenBank/DDBJ databases">
        <title>Roseococcus sp. XZZS9, whole genome shotgun sequencing project.</title>
        <authorList>
            <person name="Zhao G."/>
            <person name="Shen L."/>
        </authorList>
    </citation>
    <scope>NUCLEOTIDE SEQUENCE [LARGE SCALE GENOMIC DNA]</scope>
    <source>
        <strain evidence="7 8">XZZS9</strain>
    </source>
</reference>
<evidence type="ECO:0000313" key="8">
    <source>
        <dbReference type="Proteomes" id="UP000766336"/>
    </source>
</evidence>
<dbReference type="SFLD" id="SFLDS00029">
    <property type="entry name" value="Radical_SAM"/>
    <property type="match status" value="1"/>
</dbReference>
<dbReference type="InterPro" id="IPR058240">
    <property type="entry name" value="rSAM_sf"/>
</dbReference>
<dbReference type="InterPro" id="IPR050377">
    <property type="entry name" value="Radical_SAM_PqqE_MftC-like"/>
</dbReference>
<evidence type="ECO:0000256" key="2">
    <source>
        <dbReference type="ARBA" id="ARBA00022691"/>
    </source>
</evidence>
<dbReference type="PANTHER" id="PTHR11228:SF7">
    <property type="entry name" value="PQQA PEPTIDE CYCLASE"/>
    <property type="match status" value="1"/>
</dbReference>
<keyword evidence="8" id="KW-1185">Reference proteome</keyword>
<dbReference type="RefSeq" id="WP_213670614.1">
    <property type="nucleotide sequence ID" value="NZ_JAHCDA010000002.1"/>
</dbReference>
<evidence type="ECO:0000259" key="6">
    <source>
        <dbReference type="PROSITE" id="PS51918"/>
    </source>
</evidence>
<feature type="domain" description="Radical SAM core" evidence="6">
    <location>
        <begin position="30"/>
        <end position="256"/>
    </location>
</feature>
<sequence>MTATAIAPATTPVRAVNKTGFMDLVRLVPSGGPAICNVSVTNMCNATCDFCNFAHNKGFVTHRGWLDAARFEESMTIMKEKANVRFVTFMGGEPLLHPKIIQMVTQATEMGIQPTLVTNGWNLPQKLEALANTGLSTLFISIDSDDEGLHEKNRGLKGVCDRIRKSTKRLKELNITPIASVAMTRLIRDYKALGHFLRELGFEAVTFSYPRKAALGSSSLVYSEDSDLVDMSKEELIAAFDGAQSVRDIIPVHNPREGIADMRRRLTGEGERFICHAGYKYFYLDWNYDLWRCEDWKAPISKVWDFSPDKMMREVCQSCTTDCYRDASIMLHFSVSLGDSFARLREGKVGAALKSLADRRNLGSIAAIMGHGKRLKGLVSAS</sequence>
<gene>
    <name evidence="7" type="ORF">KHU32_13575</name>
</gene>
<dbReference type="InterPro" id="IPR013785">
    <property type="entry name" value="Aldolase_TIM"/>
</dbReference>
<evidence type="ECO:0000313" key="7">
    <source>
        <dbReference type="EMBL" id="MBS7811975.1"/>
    </source>
</evidence>
<dbReference type="SMART" id="SM00729">
    <property type="entry name" value="Elp3"/>
    <property type="match status" value="1"/>
</dbReference>
<dbReference type="Proteomes" id="UP000766336">
    <property type="component" value="Unassembled WGS sequence"/>
</dbReference>
<evidence type="ECO:0000256" key="4">
    <source>
        <dbReference type="ARBA" id="ARBA00023004"/>
    </source>
</evidence>
<keyword evidence="4" id="KW-0408">Iron</keyword>
<dbReference type="PANTHER" id="PTHR11228">
    <property type="entry name" value="RADICAL SAM DOMAIN PROTEIN"/>
    <property type="match status" value="1"/>
</dbReference>
<organism evidence="7 8">
    <name type="scientific">Roseococcus pinisoli</name>
    <dbReference type="NCBI Taxonomy" id="2835040"/>
    <lineage>
        <taxon>Bacteria</taxon>
        <taxon>Pseudomonadati</taxon>
        <taxon>Pseudomonadota</taxon>
        <taxon>Alphaproteobacteria</taxon>
        <taxon>Acetobacterales</taxon>
        <taxon>Roseomonadaceae</taxon>
        <taxon>Roseococcus</taxon>
    </lineage>
</organism>
<dbReference type="CDD" id="cd01335">
    <property type="entry name" value="Radical_SAM"/>
    <property type="match status" value="1"/>
</dbReference>
<evidence type="ECO:0000256" key="1">
    <source>
        <dbReference type="ARBA" id="ARBA00001966"/>
    </source>
</evidence>
<dbReference type="PROSITE" id="PS51918">
    <property type="entry name" value="RADICAL_SAM"/>
    <property type="match status" value="1"/>
</dbReference>
<comment type="cofactor">
    <cofactor evidence="1">
        <name>[4Fe-4S] cluster</name>
        <dbReference type="ChEBI" id="CHEBI:49883"/>
    </cofactor>
</comment>
<dbReference type="EMBL" id="JAHCDA010000002">
    <property type="protein sequence ID" value="MBS7811975.1"/>
    <property type="molecule type" value="Genomic_DNA"/>
</dbReference>
<evidence type="ECO:0000256" key="5">
    <source>
        <dbReference type="ARBA" id="ARBA00023014"/>
    </source>
</evidence>